<reference evidence="1" key="1">
    <citation type="submission" date="2021-04" db="EMBL/GenBank/DDBJ databases">
        <authorList>
            <person name="Hornung B."/>
        </authorList>
    </citation>
    <scope>NUCLEOTIDE SEQUENCE</scope>
    <source>
        <strain evidence="1">G5G6</strain>
    </source>
</reference>
<gene>
    <name evidence="1" type="ORF">GTOL_10843</name>
</gene>
<comment type="caution">
    <text evidence="1">The sequence shown here is derived from an EMBL/GenBank/DDBJ whole genome shotgun (WGS) entry which is preliminary data.</text>
</comment>
<sequence length="71" mass="8347">MTKREIYAIRAERTLIYYASLLVNDPNASLIDLLTDFRHYCNDDGLDFDYFSMESKKKFKAEDPERLYGGV</sequence>
<organism evidence="1 2">
    <name type="scientific">Georgfuchsia toluolica</name>
    <dbReference type="NCBI Taxonomy" id="424218"/>
    <lineage>
        <taxon>Bacteria</taxon>
        <taxon>Pseudomonadati</taxon>
        <taxon>Pseudomonadota</taxon>
        <taxon>Betaproteobacteria</taxon>
        <taxon>Nitrosomonadales</taxon>
        <taxon>Sterolibacteriaceae</taxon>
        <taxon>Georgfuchsia</taxon>
    </lineage>
</organism>
<name>A0A916J2V3_9PROT</name>
<evidence type="ECO:0000313" key="2">
    <source>
        <dbReference type="Proteomes" id="UP000742786"/>
    </source>
</evidence>
<dbReference type="RefSeq" id="WP_220634975.1">
    <property type="nucleotide sequence ID" value="NZ_CAJQUM010000001.1"/>
</dbReference>
<keyword evidence="2" id="KW-1185">Reference proteome</keyword>
<protein>
    <submittedName>
        <fullName evidence="1">Uncharacterized protein</fullName>
    </submittedName>
</protein>
<evidence type="ECO:0000313" key="1">
    <source>
        <dbReference type="EMBL" id="CAG4882961.1"/>
    </source>
</evidence>
<dbReference type="EMBL" id="CAJQUM010000001">
    <property type="protein sequence ID" value="CAG4882961.1"/>
    <property type="molecule type" value="Genomic_DNA"/>
</dbReference>
<dbReference type="AlphaFoldDB" id="A0A916J2V3"/>
<dbReference type="Proteomes" id="UP000742786">
    <property type="component" value="Unassembled WGS sequence"/>
</dbReference>
<proteinExistence type="predicted"/>
<accession>A0A916J2V3</accession>